<sequence>MSTNFPPETLQEIFWNLKDDASTLHSCLLVNRLWCDNAIVVLWYNPFELCPSAKLLNALLPFIHGQRILENKNGTLRLSPKPLYYYPGFLRVLSIGAIYQTVADWSWTSIHWRNLLTLVHRDDDTDSYEPTSGINNNNEDETITEEEVRQLQPQPPLQRPWNIFSMSIEICNFFFRKSRRIERLSLWCTERSCNQRFMPHFHYNGFHRIECDNRRLPWKKSPNCLSGLSAFECFGPFDHQKLFDDVAQNCKHIESIKIAEDWSQTLRDFDFPNEDRREALKRLLEDQKNLKEADFEFMARRMTPILVGLESQARSLTRLVFQRINFGESFTLEPISKCTNLEELRFINCFWVTKDALAPLTHAQFSKLKKFEFCEAPLQVAHHVPPINELCAIFRNLGSSLQELKLDCGRIQYESLFQKVATFNPDIISLQLNIPSSKTSVLIGVLDYWPLLSTLIVTVEDLCFSDFFNADRGTELSKRLSRNIETLHVEDWIIGVEELDMFLEKCGDNLKSFKFRISGLREHYRKIIKRYAVKKRVRLEQLEFTDGWLCRDFAVIVFDR</sequence>
<dbReference type="EMBL" id="CAJVPL010001783">
    <property type="protein sequence ID" value="CAG8587361.1"/>
    <property type="molecule type" value="Genomic_DNA"/>
</dbReference>
<comment type="caution">
    <text evidence="1">The sequence shown here is derived from an EMBL/GenBank/DDBJ whole genome shotgun (WGS) entry which is preliminary data.</text>
</comment>
<reference evidence="1" key="1">
    <citation type="submission" date="2021-06" db="EMBL/GenBank/DDBJ databases">
        <authorList>
            <person name="Kallberg Y."/>
            <person name="Tangrot J."/>
            <person name="Rosling A."/>
        </authorList>
    </citation>
    <scope>NUCLEOTIDE SEQUENCE</scope>
    <source>
        <strain evidence="1">MT106</strain>
    </source>
</reference>
<dbReference type="Gene3D" id="3.80.10.10">
    <property type="entry name" value="Ribonuclease Inhibitor"/>
    <property type="match status" value="1"/>
</dbReference>
<dbReference type="Proteomes" id="UP000789831">
    <property type="component" value="Unassembled WGS sequence"/>
</dbReference>
<dbReference type="SUPFAM" id="SSF52047">
    <property type="entry name" value="RNI-like"/>
    <property type="match status" value="1"/>
</dbReference>
<organism evidence="1 2">
    <name type="scientific">Ambispora gerdemannii</name>
    <dbReference type="NCBI Taxonomy" id="144530"/>
    <lineage>
        <taxon>Eukaryota</taxon>
        <taxon>Fungi</taxon>
        <taxon>Fungi incertae sedis</taxon>
        <taxon>Mucoromycota</taxon>
        <taxon>Glomeromycotina</taxon>
        <taxon>Glomeromycetes</taxon>
        <taxon>Archaeosporales</taxon>
        <taxon>Ambisporaceae</taxon>
        <taxon>Ambispora</taxon>
    </lineage>
</organism>
<evidence type="ECO:0000313" key="2">
    <source>
        <dbReference type="Proteomes" id="UP000789831"/>
    </source>
</evidence>
<gene>
    <name evidence="1" type="ORF">AGERDE_LOCUS8430</name>
</gene>
<proteinExistence type="predicted"/>
<protein>
    <submittedName>
        <fullName evidence="1">5165_t:CDS:1</fullName>
    </submittedName>
</protein>
<dbReference type="OrthoDB" id="2382875at2759"/>
<accession>A0A9N9C1I7</accession>
<name>A0A9N9C1I7_9GLOM</name>
<dbReference type="InterPro" id="IPR032675">
    <property type="entry name" value="LRR_dom_sf"/>
</dbReference>
<dbReference type="AlphaFoldDB" id="A0A9N9C1I7"/>
<keyword evidence="2" id="KW-1185">Reference proteome</keyword>
<evidence type="ECO:0000313" key="1">
    <source>
        <dbReference type="EMBL" id="CAG8587361.1"/>
    </source>
</evidence>